<evidence type="ECO:0000313" key="1">
    <source>
        <dbReference type="EMBL" id="AKX34476.1"/>
    </source>
</evidence>
<name>A0A0K1W2S0_9MOLU</name>
<dbReference type="Proteomes" id="UP000067476">
    <property type="component" value="Chromosome"/>
</dbReference>
<dbReference type="RefSeq" id="WP_075058565.1">
    <property type="nucleotide sequence ID" value="NZ_CP012357.1"/>
</dbReference>
<gene>
    <name evidence="1" type="ORF">SLITO_v1c08610</name>
</gene>
<protein>
    <submittedName>
        <fullName evidence="1">Uncharacterized protein</fullName>
    </submittedName>
</protein>
<reference evidence="1 2" key="1">
    <citation type="journal article" date="2015" name="Genome Announc.">
        <title>Complete Genome Sequence of Spiroplasma litorale TN-1T (DSM 21781), a Bacterium Isolated from a Green-Eyed Horsefly (Tabanus nigrovittatus).</title>
        <authorList>
            <person name="Lo W.S."/>
            <person name="Lai Y.C."/>
            <person name="Lien Y.W."/>
            <person name="Wang T.H."/>
            <person name="Kuo C.H."/>
        </authorList>
    </citation>
    <scope>NUCLEOTIDE SEQUENCE [LARGE SCALE GENOMIC DNA]</scope>
    <source>
        <strain evidence="1 2">TN-1</strain>
    </source>
</reference>
<proteinExistence type="predicted"/>
<accession>A0A0K1W2S0</accession>
<evidence type="ECO:0000313" key="2">
    <source>
        <dbReference type="Proteomes" id="UP000067476"/>
    </source>
</evidence>
<dbReference type="KEGG" id="sll:SLITO_v1c08610"/>
<sequence length="104" mass="12831">MKKIEYNFKQEKEDNINSYYGFIEIYYGEKFYFKYFDYTKGEIFNKIEPLNYSHKGSKLGWAFQKAFEKNTTIILQNINYTKYEFFQEDILLSSFFYNEFKIVI</sequence>
<dbReference type="AlphaFoldDB" id="A0A0K1W2S0"/>
<dbReference type="EMBL" id="CP012357">
    <property type="protein sequence ID" value="AKX34476.1"/>
    <property type="molecule type" value="Genomic_DNA"/>
</dbReference>
<dbReference type="PATRIC" id="fig|216942.3.peg.876"/>
<keyword evidence="2" id="KW-1185">Reference proteome</keyword>
<organism evidence="1 2">
    <name type="scientific">Spiroplasma litorale</name>
    <dbReference type="NCBI Taxonomy" id="216942"/>
    <lineage>
        <taxon>Bacteria</taxon>
        <taxon>Bacillati</taxon>
        <taxon>Mycoplasmatota</taxon>
        <taxon>Mollicutes</taxon>
        <taxon>Entomoplasmatales</taxon>
        <taxon>Spiroplasmataceae</taxon>
        <taxon>Spiroplasma</taxon>
    </lineage>
</organism>